<proteinExistence type="predicted"/>
<reference evidence="3" key="1">
    <citation type="journal article" date="2019" name="Int. J. Syst. Evol. Microbiol.">
        <title>The Global Catalogue of Microorganisms (GCM) 10K type strain sequencing project: providing services to taxonomists for standard genome sequencing and annotation.</title>
        <authorList>
            <consortium name="The Broad Institute Genomics Platform"/>
            <consortium name="The Broad Institute Genome Sequencing Center for Infectious Disease"/>
            <person name="Wu L."/>
            <person name="Ma J."/>
        </authorList>
    </citation>
    <scope>NUCLEOTIDE SEQUENCE [LARGE SCALE GENOMIC DNA]</scope>
    <source>
        <strain evidence="3">CCUG 50754</strain>
    </source>
</reference>
<dbReference type="CDD" id="cd06170">
    <property type="entry name" value="LuxR_C_like"/>
    <property type="match status" value="1"/>
</dbReference>
<evidence type="ECO:0000259" key="1">
    <source>
        <dbReference type="PROSITE" id="PS50043"/>
    </source>
</evidence>
<dbReference type="Gene3D" id="1.10.10.10">
    <property type="entry name" value="Winged helix-like DNA-binding domain superfamily/Winged helix DNA-binding domain"/>
    <property type="match status" value="1"/>
</dbReference>
<dbReference type="PROSITE" id="PS50043">
    <property type="entry name" value="HTH_LUXR_2"/>
    <property type="match status" value="1"/>
</dbReference>
<dbReference type="Proteomes" id="UP001597042">
    <property type="component" value="Unassembled WGS sequence"/>
</dbReference>
<evidence type="ECO:0000313" key="3">
    <source>
        <dbReference type="Proteomes" id="UP001597042"/>
    </source>
</evidence>
<dbReference type="InterPro" id="IPR011990">
    <property type="entry name" value="TPR-like_helical_dom_sf"/>
</dbReference>
<dbReference type="Pfam" id="PF00196">
    <property type="entry name" value="GerE"/>
    <property type="match status" value="1"/>
</dbReference>
<evidence type="ECO:0000313" key="2">
    <source>
        <dbReference type="EMBL" id="MFD0779837.1"/>
    </source>
</evidence>
<accession>A0ABW2ZMJ0</accession>
<keyword evidence="3" id="KW-1185">Reference proteome</keyword>
<dbReference type="Gene3D" id="1.25.40.10">
    <property type="entry name" value="Tetratricopeptide repeat domain"/>
    <property type="match status" value="1"/>
</dbReference>
<protein>
    <submittedName>
        <fullName evidence="2">LuxR C-terminal-related transcriptional regulator</fullName>
    </submittedName>
</protein>
<dbReference type="RefSeq" id="WP_378751313.1">
    <property type="nucleotide sequence ID" value="NZ_JBHSSV010000005.1"/>
</dbReference>
<dbReference type="EMBL" id="JBHTIM010000001">
    <property type="protein sequence ID" value="MFD0779837.1"/>
    <property type="molecule type" value="Genomic_DNA"/>
</dbReference>
<name>A0ABW2ZMJ0_9MICO</name>
<dbReference type="SUPFAM" id="SSF46894">
    <property type="entry name" value="C-terminal effector domain of the bipartite response regulators"/>
    <property type="match status" value="1"/>
</dbReference>
<gene>
    <name evidence="2" type="ORF">ACFQZV_00815</name>
</gene>
<dbReference type="InterPro" id="IPR036388">
    <property type="entry name" value="WH-like_DNA-bd_sf"/>
</dbReference>
<dbReference type="InterPro" id="IPR016032">
    <property type="entry name" value="Sig_transdc_resp-reg_C-effctor"/>
</dbReference>
<sequence length="517" mass="56375">MAGLSGGLNLSDPDRARRELALARATGDSEEIARAAMVNIWPLLTTHTQDLVSAVSALDMRVLERYPVLRIVHPMTAVLARSPRPFLPLVSSENARTKSEEEIDFVVLTQIIAYRTSGDITAALRYADRLADRIDNVTHASRDRLDGPRWYFHHQIAATYLAAGDTARTLRELATARQLARLSGQPGAERAVLGRVALAHATRGALGDADEVLAEICTQDPPTPAHASSSLSTESVAAALIAVDRMADDLDDRLRALPDYDSVELTWPLALLARTRAHLARHQPDDAVEAVRVARDAHPVRPGSLAHDVITAALIKSYLALDDVVRARTVADDARRAGVLTRLATVRLALGEGDTSTADRLLRMTADHIALGPLQRAEITVLSGWSELLRAGALDRQSALQISRVVERRDFRRLSTILPQPLVDAVRESLPDPRTAEFDVAVGTHLRADVAVRPSLTPSELRVLKALPRHASNAPLAAELHVSLNTVKTQLRSVYRKLGCATREEAVIQGQRLRLLD</sequence>
<dbReference type="SMART" id="SM00421">
    <property type="entry name" value="HTH_LUXR"/>
    <property type="match status" value="1"/>
</dbReference>
<feature type="domain" description="HTH luxR-type" evidence="1">
    <location>
        <begin position="449"/>
        <end position="514"/>
    </location>
</feature>
<comment type="caution">
    <text evidence="2">The sequence shown here is derived from an EMBL/GenBank/DDBJ whole genome shotgun (WGS) entry which is preliminary data.</text>
</comment>
<dbReference type="InterPro" id="IPR000792">
    <property type="entry name" value="Tscrpt_reg_LuxR_C"/>
</dbReference>
<organism evidence="2 3">
    <name type="scientific">Microbacterium koreense</name>
    <dbReference type="NCBI Taxonomy" id="323761"/>
    <lineage>
        <taxon>Bacteria</taxon>
        <taxon>Bacillati</taxon>
        <taxon>Actinomycetota</taxon>
        <taxon>Actinomycetes</taxon>
        <taxon>Micrococcales</taxon>
        <taxon>Microbacteriaceae</taxon>
        <taxon>Microbacterium</taxon>
    </lineage>
</organism>